<organism evidence="2 3">
    <name type="scientific">Nitrospirillum amazonense</name>
    <dbReference type="NCBI Taxonomy" id="28077"/>
    <lineage>
        <taxon>Bacteria</taxon>
        <taxon>Pseudomonadati</taxon>
        <taxon>Pseudomonadota</taxon>
        <taxon>Alphaproteobacteria</taxon>
        <taxon>Rhodospirillales</taxon>
        <taxon>Azospirillaceae</taxon>
        <taxon>Nitrospirillum</taxon>
    </lineage>
</organism>
<dbReference type="Pfam" id="PF08898">
    <property type="entry name" value="DUF1843"/>
    <property type="match status" value="1"/>
</dbReference>
<evidence type="ECO:0000313" key="3">
    <source>
        <dbReference type="Proteomes" id="UP000315751"/>
    </source>
</evidence>
<gene>
    <name evidence="2" type="ORF">FBZ90_101457</name>
</gene>
<dbReference type="AlphaFoldDB" id="A0A560HI37"/>
<proteinExistence type="predicted"/>
<name>A0A560HI37_9PROT</name>
<feature type="domain" description="DUF1843" evidence="1">
    <location>
        <begin position="7"/>
        <end position="57"/>
    </location>
</feature>
<dbReference type="InterPro" id="IPR014994">
    <property type="entry name" value="DUF1843"/>
</dbReference>
<dbReference type="RefSeq" id="WP_145729397.1">
    <property type="nucleotide sequence ID" value="NZ_VITR01000001.1"/>
</dbReference>
<comment type="caution">
    <text evidence="2">The sequence shown here is derived from an EMBL/GenBank/DDBJ whole genome shotgun (WGS) entry which is preliminary data.</text>
</comment>
<sequence>MSSIHHLYGVAITDAIAKGDLSELKKLAAEAEAHVQQYGDIPTLLTHLKLEIAKAEARKP</sequence>
<dbReference type="EMBL" id="VITR01000001">
    <property type="protein sequence ID" value="TWB46122.1"/>
    <property type="molecule type" value="Genomic_DNA"/>
</dbReference>
<reference evidence="2 3" key="1">
    <citation type="submission" date="2019-06" db="EMBL/GenBank/DDBJ databases">
        <title>Genomic Encyclopedia of Type Strains, Phase IV (KMG-V): Genome sequencing to study the core and pangenomes of soil and plant-associated prokaryotes.</title>
        <authorList>
            <person name="Whitman W."/>
        </authorList>
    </citation>
    <scope>NUCLEOTIDE SEQUENCE [LARGE SCALE GENOMIC DNA]</scope>
    <source>
        <strain evidence="2 3">BR 11622</strain>
    </source>
</reference>
<dbReference type="Proteomes" id="UP000315751">
    <property type="component" value="Unassembled WGS sequence"/>
</dbReference>
<protein>
    <submittedName>
        <fullName evidence="2">Uncharacterized protein DUF1843</fullName>
    </submittedName>
</protein>
<evidence type="ECO:0000313" key="2">
    <source>
        <dbReference type="EMBL" id="TWB46122.1"/>
    </source>
</evidence>
<evidence type="ECO:0000259" key="1">
    <source>
        <dbReference type="Pfam" id="PF08898"/>
    </source>
</evidence>
<keyword evidence="3" id="KW-1185">Reference proteome</keyword>
<accession>A0A560HI37</accession>